<feature type="non-terminal residue" evidence="2">
    <location>
        <position position="1"/>
    </location>
</feature>
<feature type="domain" description="RNase H type-1" evidence="1">
    <location>
        <begin position="133"/>
        <end position="198"/>
    </location>
</feature>
<organism evidence="2 3">
    <name type="scientific">Gossypium raimondii</name>
    <name type="common">Peruvian cotton</name>
    <name type="synonym">Gossypium klotzschianum subsp. raimondii</name>
    <dbReference type="NCBI Taxonomy" id="29730"/>
    <lineage>
        <taxon>Eukaryota</taxon>
        <taxon>Viridiplantae</taxon>
        <taxon>Streptophyta</taxon>
        <taxon>Embryophyta</taxon>
        <taxon>Tracheophyta</taxon>
        <taxon>Spermatophyta</taxon>
        <taxon>Magnoliopsida</taxon>
        <taxon>eudicotyledons</taxon>
        <taxon>Gunneridae</taxon>
        <taxon>Pentapetalae</taxon>
        <taxon>rosids</taxon>
        <taxon>malvids</taxon>
        <taxon>Malvales</taxon>
        <taxon>Malvaceae</taxon>
        <taxon>Malvoideae</taxon>
        <taxon>Gossypium</taxon>
    </lineage>
</organism>
<dbReference type="PANTHER" id="PTHR47723">
    <property type="entry name" value="OS05G0353850 PROTEIN"/>
    <property type="match status" value="1"/>
</dbReference>
<evidence type="ECO:0000313" key="2">
    <source>
        <dbReference type="EMBL" id="MBA0583846.1"/>
    </source>
</evidence>
<comment type="caution">
    <text evidence="2">The sequence shown here is derived from an EMBL/GenBank/DDBJ whole genome shotgun (WGS) entry which is preliminary data.</text>
</comment>
<dbReference type="AlphaFoldDB" id="A0A7J8P3U5"/>
<sequence>MVVDFFLILEVSWRVKLLGREAPNSGREEDFEFLDGDLVRSMVNGIPAINFSERIQQILFREMATTVVGGTWSSFNIIRSSYSWVKHALKIDQSQMNTGRNMNTCSILLEGWVFLNTDGSVRIKDDFATTGGVGILDGLNILIDHGLDDVMIQSNSLEVVITIQQSSAEGSNKALIKKILQLLSRISNWNIYYILRANSLAKLAHSRSQGLQMFGKP</sequence>
<gene>
    <name evidence="2" type="ORF">Gorai_014689</name>
</gene>
<dbReference type="InterPro" id="IPR002156">
    <property type="entry name" value="RNaseH_domain"/>
</dbReference>
<protein>
    <recommendedName>
        <fullName evidence="1">RNase H type-1 domain-containing protein</fullName>
    </recommendedName>
</protein>
<dbReference type="Pfam" id="PF13456">
    <property type="entry name" value="RVT_3"/>
    <property type="match status" value="1"/>
</dbReference>
<dbReference type="GO" id="GO:0004523">
    <property type="term" value="F:RNA-DNA hybrid ribonuclease activity"/>
    <property type="evidence" value="ECO:0007669"/>
    <property type="project" value="InterPro"/>
</dbReference>
<dbReference type="GO" id="GO:0003676">
    <property type="term" value="F:nucleic acid binding"/>
    <property type="evidence" value="ECO:0007669"/>
    <property type="project" value="InterPro"/>
</dbReference>
<name>A0A7J8P3U5_GOSRA</name>
<dbReference type="Proteomes" id="UP000593578">
    <property type="component" value="Unassembled WGS sequence"/>
</dbReference>
<dbReference type="EMBL" id="JABEZZ010000004">
    <property type="protein sequence ID" value="MBA0583846.1"/>
    <property type="molecule type" value="Genomic_DNA"/>
</dbReference>
<dbReference type="PANTHER" id="PTHR47723:SF24">
    <property type="entry name" value="RNASE H TYPE-1 DOMAIN-CONTAINING PROTEIN"/>
    <property type="match status" value="1"/>
</dbReference>
<dbReference type="InterPro" id="IPR053151">
    <property type="entry name" value="RNase_H-like"/>
</dbReference>
<accession>A0A7J8P3U5</accession>
<evidence type="ECO:0000313" key="3">
    <source>
        <dbReference type="Proteomes" id="UP000593578"/>
    </source>
</evidence>
<reference evidence="2 3" key="1">
    <citation type="journal article" date="2019" name="Genome Biol. Evol.">
        <title>Insights into the evolution of the New World diploid cottons (Gossypium, subgenus Houzingenia) based on genome sequencing.</title>
        <authorList>
            <person name="Grover C.E."/>
            <person name="Arick M.A. 2nd"/>
            <person name="Thrash A."/>
            <person name="Conover J.L."/>
            <person name="Sanders W.S."/>
            <person name="Peterson D.G."/>
            <person name="Frelichowski J.E."/>
            <person name="Scheffler J.A."/>
            <person name="Scheffler B.E."/>
            <person name="Wendel J.F."/>
        </authorList>
    </citation>
    <scope>NUCLEOTIDE SEQUENCE [LARGE SCALE GENOMIC DNA]</scope>
    <source>
        <strain evidence="2">8</strain>
        <tissue evidence="2">Leaf</tissue>
    </source>
</reference>
<evidence type="ECO:0000259" key="1">
    <source>
        <dbReference type="Pfam" id="PF13456"/>
    </source>
</evidence>
<proteinExistence type="predicted"/>